<feature type="non-terminal residue" evidence="4">
    <location>
        <position position="255"/>
    </location>
</feature>
<evidence type="ECO:0000313" key="4">
    <source>
        <dbReference type="EMBL" id="RKP26269.1"/>
    </source>
</evidence>
<evidence type="ECO:0000256" key="1">
    <source>
        <dbReference type="ARBA" id="ARBA00022723"/>
    </source>
</evidence>
<feature type="domain" description="NodB homology" evidence="3">
    <location>
        <begin position="57"/>
        <end position="247"/>
    </location>
</feature>
<evidence type="ECO:0000256" key="2">
    <source>
        <dbReference type="ARBA" id="ARBA00022801"/>
    </source>
</evidence>
<dbReference type="PANTHER" id="PTHR10587">
    <property type="entry name" value="GLYCOSYL TRANSFERASE-RELATED"/>
    <property type="match status" value="1"/>
</dbReference>
<dbReference type="InterPro" id="IPR050248">
    <property type="entry name" value="Polysacc_deacetylase_ArnD"/>
</dbReference>
<dbReference type="EMBL" id="KZ989468">
    <property type="protein sequence ID" value="RKP26269.1"/>
    <property type="molecule type" value="Genomic_DNA"/>
</dbReference>
<feature type="non-terminal residue" evidence="4">
    <location>
        <position position="1"/>
    </location>
</feature>
<dbReference type="InterPro" id="IPR011330">
    <property type="entry name" value="Glyco_hydro/deAcase_b/a-brl"/>
</dbReference>
<dbReference type="InterPro" id="IPR002509">
    <property type="entry name" value="NODB_dom"/>
</dbReference>
<dbReference type="GO" id="GO:0046872">
    <property type="term" value="F:metal ion binding"/>
    <property type="evidence" value="ECO:0007669"/>
    <property type="project" value="UniProtKB-KW"/>
</dbReference>
<sequence length="255" mass="27850">WTKLVDASKLPAGVGPKAVGSGMCGAITCGPGDCKRCWETCGTCPEGPDIYGCSQAGQWALTFDDGPSPHTSLLLDILDRLKVKATFFFLGSSVAQRPEVAKRAYEAGHLIASHTWSHPHLMSIPDDQIIAEVKMSEEAIFNATGVRPAYIRPPYGEADERVKAIFKQLGYRAVMWNMDCRDYAVVDAKQDPSLILQAFQDAFVKPTGLNPKKDPGIVSLQHDLFLESVSMEDRIINAIRDNGRTLHTVAECVGD</sequence>
<name>A0A4V1J1U4_9FUNG</name>
<keyword evidence="2" id="KW-0378">Hydrolase</keyword>
<dbReference type="GO" id="GO:0005975">
    <property type="term" value="P:carbohydrate metabolic process"/>
    <property type="evidence" value="ECO:0007669"/>
    <property type="project" value="InterPro"/>
</dbReference>
<dbReference type="Proteomes" id="UP000278143">
    <property type="component" value="Unassembled WGS sequence"/>
</dbReference>
<gene>
    <name evidence="4" type="ORF">SYNPS1DRAFT_4966</name>
</gene>
<dbReference type="GO" id="GO:0009272">
    <property type="term" value="P:fungal-type cell wall biogenesis"/>
    <property type="evidence" value="ECO:0007669"/>
    <property type="project" value="UniProtKB-ARBA"/>
</dbReference>
<dbReference type="OrthoDB" id="407355at2759"/>
<dbReference type="PANTHER" id="PTHR10587:SF133">
    <property type="entry name" value="CHITIN DEACETYLASE 1-RELATED"/>
    <property type="match status" value="1"/>
</dbReference>
<dbReference type="GO" id="GO:0016020">
    <property type="term" value="C:membrane"/>
    <property type="evidence" value="ECO:0007669"/>
    <property type="project" value="TreeGrafter"/>
</dbReference>
<reference evidence="5" key="1">
    <citation type="journal article" date="2018" name="Nat. Microbiol.">
        <title>Leveraging single-cell genomics to expand the fungal tree of life.</title>
        <authorList>
            <person name="Ahrendt S.R."/>
            <person name="Quandt C.A."/>
            <person name="Ciobanu D."/>
            <person name="Clum A."/>
            <person name="Salamov A."/>
            <person name="Andreopoulos B."/>
            <person name="Cheng J.F."/>
            <person name="Woyke T."/>
            <person name="Pelin A."/>
            <person name="Henrissat B."/>
            <person name="Reynolds N.K."/>
            <person name="Benny G.L."/>
            <person name="Smith M.E."/>
            <person name="James T.Y."/>
            <person name="Grigoriev I.V."/>
        </authorList>
    </citation>
    <scope>NUCLEOTIDE SEQUENCE [LARGE SCALE GENOMIC DNA]</scope>
    <source>
        <strain evidence="5">Benny S71-1</strain>
    </source>
</reference>
<dbReference type="GO" id="GO:0004099">
    <property type="term" value="F:chitin deacetylase activity"/>
    <property type="evidence" value="ECO:0007669"/>
    <property type="project" value="TreeGrafter"/>
</dbReference>
<keyword evidence="5" id="KW-1185">Reference proteome</keyword>
<dbReference type="PROSITE" id="PS51677">
    <property type="entry name" value="NODB"/>
    <property type="match status" value="1"/>
</dbReference>
<dbReference type="AlphaFoldDB" id="A0A4V1J1U4"/>
<evidence type="ECO:0000313" key="5">
    <source>
        <dbReference type="Proteomes" id="UP000278143"/>
    </source>
</evidence>
<accession>A0A4V1J1U4</accession>
<dbReference type="SUPFAM" id="SSF88713">
    <property type="entry name" value="Glycoside hydrolase/deacetylase"/>
    <property type="match status" value="1"/>
</dbReference>
<dbReference type="Gene3D" id="3.20.20.370">
    <property type="entry name" value="Glycoside hydrolase/deacetylase"/>
    <property type="match status" value="1"/>
</dbReference>
<proteinExistence type="predicted"/>
<dbReference type="Pfam" id="PF01522">
    <property type="entry name" value="Polysacc_deac_1"/>
    <property type="match status" value="1"/>
</dbReference>
<organism evidence="4 5">
    <name type="scientific">Syncephalis pseudoplumigaleata</name>
    <dbReference type="NCBI Taxonomy" id="1712513"/>
    <lineage>
        <taxon>Eukaryota</taxon>
        <taxon>Fungi</taxon>
        <taxon>Fungi incertae sedis</taxon>
        <taxon>Zoopagomycota</taxon>
        <taxon>Zoopagomycotina</taxon>
        <taxon>Zoopagomycetes</taxon>
        <taxon>Zoopagales</taxon>
        <taxon>Piptocephalidaceae</taxon>
        <taxon>Syncephalis</taxon>
    </lineage>
</organism>
<protein>
    <recommendedName>
        <fullName evidence="3">NodB homology domain-containing protein</fullName>
    </recommendedName>
</protein>
<keyword evidence="1" id="KW-0479">Metal-binding</keyword>
<evidence type="ECO:0000259" key="3">
    <source>
        <dbReference type="PROSITE" id="PS51677"/>
    </source>
</evidence>